<keyword evidence="1" id="KW-1133">Transmembrane helix</keyword>
<evidence type="ECO:0000256" key="1">
    <source>
        <dbReference type="SAM" id="Phobius"/>
    </source>
</evidence>
<protein>
    <submittedName>
        <fullName evidence="2">YibE/F family protein</fullName>
    </submittedName>
</protein>
<evidence type="ECO:0000313" key="3">
    <source>
        <dbReference type="Proteomes" id="UP000285138"/>
    </source>
</evidence>
<accession>A0A424Y916</accession>
<feature type="transmembrane region" description="Helical" evidence="1">
    <location>
        <begin position="12"/>
        <end position="29"/>
    </location>
</feature>
<feature type="transmembrane region" description="Helical" evidence="1">
    <location>
        <begin position="198"/>
        <end position="218"/>
    </location>
</feature>
<feature type="transmembrane region" description="Helical" evidence="1">
    <location>
        <begin position="123"/>
        <end position="140"/>
    </location>
</feature>
<reference evidence="2 3" key="1">
    <citation type="submission" date="2018-08" db="EMBL/GenBank/DDBJ databases">
        <title>The metabolism and importance of syntrophic acetate oxidation coupled to methane or sulfide production in haloalkaline environments.</title>
        <authorList>
            <person name="Timmers P.H.A."/>
            <person name="Vavourakis C.D."/>
            <person name="Sorokin D.Y."/>
            <person name="Sinninghe Damste J.S."/>
            <person name="Muyzer G."/>
            <person name="Stams A.J.M."/>
            <person name="Plugge C.M."/>
        </authorList>
    </citation>
    <scope>NUCLEOTIDE SEQUENCE [LARGE SCALE GENOMIC DNA]</scope>
    <source>
        <strain evidence="2">MSAO_Bac1</strain>
    </source>
</reference>
<feature type="transmembrane region" description="Helical" evidence="1">
    <location>
        <begin position="344"/>
        <end position="366"/>
    </location>
</feature>
<dbReference type="PANTHER" id="PTHR41771:SF1">
    <property type="entry name" value="MEMBRANE PROTEIN"/>
    <property type="match status" value="1"/>
</dbReference>
<dbReference type="EMBL" id="QZAA01000298">
    <property type="protein sequence ID" value="RQD72752.1"/>
    <property type="molecule type" value="Genomic_DNA"/>
</dbReference>
<dbReference type="InterPro" id="IPR012507">
    <property type="entry name" value="YibE_F"/>
</dbReference>
<dbReference type="AlphaFoldDB" id="A0A424Y916"/>
<keyword evidence="1" id="KW-0812">Transmembrane</keyword>
<dbReference type="Proteomes" id="UP000285138">
    <property type="component" value="Unassembled WGS sequence"/>
</dbReference>
<name>A0A424Y916_9FIRM</name>
<feature type="transmembrane region" description="Helical" evidence="1">
    <location>
        <begin position="248"/>
        <end position="272"/>
    </location>
</feature>
<feature type="transmembrane region" description="Helical" evidence="1">
    <location>
        <begin position="147"/>
        <end position="166"/>
    </location>
</feature>
<organism evidence="2 3">
    <name type="scientific">Candidatus Syntrophonatronum acetioxidans</name>
    <dbReference type="NCBI Taxonomy" id="1795816"/>
    <lineage>
        <taxon>Bacteria</taxon>
        <taxon>Bacillati</taxon>
        <taxon>Bacillota</taxon>
        <taxon>Clostridia</taxon>
        <taxon>Eubacteriales</taxon>
        <taxon>Syntrophomonadaceae</taxon>
        <taxon>Candidatus Syntrophonatronum</taxon>
    </lineage>
</organism>
<sequence length="376" mass="40922">MDGERVNKKRIIMFFLLAVFIMVSLPPGVSGYQEREEIVLRGRVIEAQEFQPEEDYVLMEQVARVEVTSGELKGEVFTVDNYIMDHPGYDMYLEEGREVLLLAEKEDGLVREVFLKDMVRDKYLYYLTGFFALLLILVGGKKGIKTIAALLFTALVIVRIMLPLILEGYNPILVSVSLASLTAVFTLVVIGGLEKKTLAAVIGTITGVVVAGLLALWVGNLAHLTGFSSEEAQMLMYMEGAFIDVRGLLFAGIIIGSLGAVTDVGISIASAVSELKKNNPRAGSYSLMVSGINIGRDIMGTMANTLILAYVGGATPLLLLLLGYEMAWIDIINLDLVATEVLRSVAGSIGLVITIPVTALASTFLLKKSTWPKKNY</sequence>
<evidence type="ECO:0000313" key="2">
    <source>
        <dbReference type="EMBL" id="RQD72752.1"/>
    </source>
</evidence>
<dbReference type="Pfam" id="PF07907">
    <property type="entry name" value="YibE_F"/>
    <property type="match status" value="1"/>
</dbReference>
<feature type="transmembrane region" description="Helical" evidence="1">
    <location>
        <begin position="172"/>
        <end position="191"/>
    </location>
</feature>
<proteinExistence type="predicted"/>
<feature type="transmembrane region" description="Helical" evidence="1">
    <location>
        <begin position="306"/>
        <end position="324"/>
    </location>
</feature>
<gene>
    <name evidence="2" type="ORF">D5R97_10475</name>
</gene>
<keyword evidence="1" id="KW-0472">Membrane</keyword>
<dbReference type="PANTHER" id="PTHR41771">
    <property type="entry name" value="MEMBRANE PROTEIN-RELATED"/>
    <property type="match status" value="1"/>
</dbReference>
<comment type="caution">
    <text evidence="2">The sequence shown here is derived from an EMBL/GenBank/DDBJ whole genome shotgun (WGS) entry which is preliminary data.</text>
</comment>